<dbReference type="PANTHER" id="PTHR35218">
    <property type="entry name" value="RNASE H DOMAIN-CONTAINING PROTEIN"/>
    <property type="match status" value="1"/>
</dbReference>
<sequence length="189" mass="21383">MPNSSDEVPIRSQIILEQGTSQVCGSHDSNLEAESVYQQEKSSYPESTNKFHAMNQLTSFIVWNTRGANDENFKRNFIELIRNHNSCTIALLETKIDNHLALKNEFGFDDYLEVPAQDRSGKSTQTETCTQHSTDGMVIEINTTMEFPLQLDYGNGHVTIAAWADTECRRVLVAKLGSKEECFDDNMDH</sequence>
<keyword evidence="2" id="KW-1185">Reference proteome</keyword>
<organism evidence="1 2">
    <name type="scientific">Datura stramonium</name>
    <name type="common">Jimsonweed</name>
    <name type="synonym">Common thornapple</name>
    <dbReference type="NCBI Taxonomy" id="4076"/>
    <lineage>
        <taxon>Eukaryota</taxon>
        <taxon>Viridiplantae</taxon>
        <taxon>Streptophyta</taxon>
        <taxon>Embryophyta</taxon>
        <taxon>Tracheophyta</taxon>
        <taxon>Spermatophyta</taxon>
        <taxon>Magnoliopsida</taxon>
        <taxon>eudicotyledons</taxon>
        <taxon>Gunneridae</taxon>
        <taxon>Pentapetalae</taxon>
        <taxon>asterids</taxon>
        <taxon>lamiids</taxon>
        <taxon>Solanales</taxon>
        <taxon>Solanaceae</taxon>
        <taxon>Solanoideae</taxon>
        <taxon>Datureae</taxon>
        <taxon>Datura</taxon>
    </lineage>
</organism>
<dbReference type="Proteomes" id="UP000823775">
    <property type="component" value="Unassembled WGS sequence"/>
</dbReference>
<proteinExistence type="predicted"/>
<comment type="caution">
    <text evidence="1">The sequence shown here is derived from an EMBL/GenBank/DDBJ whole genome shotgun (WGS) entry which is preliminary data.</text>
</comment>
<evidence type="ECO:0000313" key="2">
    <source>
        <dbReference type="Proteomes" id="UP000823775"/>
    </source>
</evidence>
<evidence type="ECO:0000313" key="1">
    <source>
        <dbReference type="EMBL" id="MCD7455853.1"/>
    </source>
</evidence>
<gene>
    <name evidence="1" type="ORF">HAX54_029852</name>
</gene>
<reference evidence="1 2" key="1">
    <citation type="journal article" date="2021" name="BMC Genomics">
        <title>Datura genome reveals duplications of psychoactive alkaloid biosynthetic genes and high mutation rate following tissue culture.</title>
        <authorList>
            <person name="Rajewski A."/>
            <person name="Carter-House D."/>
            <person name="Stajich J."/>
            <person name="Litt A."/>
        </authorList>
    </citation>
    <scope>NUCLEOTIDE SEQUENCE [LARGE SCALE GENOMIC DNA]</scope>
    <source>
        <strain evidence="1">AR-01</strain>
    </source>
</reference>
<dbReference type="PANTHER" id="PTHR35218:SF9">
    <property type="entry name" value="ENDONUCLEASE_EXONUCLEASE_PHOSPHATASE DOMAIN-CONTAINING PROTEIN"/>
    <property type="match status" value="1"/>
</dbReference>
<dbReference type="EMBL" id="JACEIK010000372">
    <property type="protein sequence ID" value="MCD7455853.1"/>
    <property type="molecule type" value="Genomic_DNA"/>
</dbReference>
<accession>A0ABS8SAJ6</accession>
<name>A0ABS8SAJ6_DATST</name>
<protein>
    <submittedName>
        <fullName evidence="1">Uncharacterized protein</fullName>
    </submittedName>
</protein>